<dbReference type="PANTHER" id="PTHR30349">
    <property type="entry name" value="PHAGE INTEGRASE-RELATED"/>
    <property type="match status" value="1"/>
</dbReference>
<evidence type="ECO:0000256" key="1">
    <source>
        <dbReference type="ARBA" id="ARBA00008857"/>
    </source>
</evidence>
<dbReference type="GO" id="GO:0003677">
    <property type="term" value="F:DNA binding"/>
    <property type="evidence" value="ECO:0007669"/>
    <property type="project" value="UniProtKB-UniRule"/>
</dbReference>
<dbReference type="PROSITE" id="PS51898">
    <property type="entry name" value="TYR_RECOMBINASE"/>
    <property type="match status" value="1"/>
</dbReference>
<dbReference type="Gene3D" id="1.10.443.10">
    <property type="entry name" value="Intergrase catalytic core"/>
    <property type="match status" value="1"/>
</dbReference>
<keyword evidence="3 5" id="KW-0238">DNA-binding</keyword>
<protein>
    <submittedName>
        <fullName evidence="8">Tyrosine-type recombinase/integrase</fullName>
    </submittedName>
</protein>
<evidence type="ECO:0000259" key="7">
    <source>
        <dbReference type="PROSITE" id="PS51900"/>
    </source>
</evidence>
<feature type="non-terminal residue" evidence="8">
    <location>
        <position position="194"/>
    </location>
</feature>
<dbReference type="InterPro" id="IPR004107">
    <property type="entry name" value="Integrase_SAM-like_N"/>
</dbReference>
<dbReference type="InterPro" id="IPR002104">
    <property type="entry name" value="Integrase_catalytic"/>
</dbReference>
<feature type="domain" description="Tyr recombinase" evidence="6">
    <location>
        <begin position="113"/>
        <end position="194"/>
    </location>
</feature>
<keyword evidence="2" id="KW-0229">DNA integration</keyword>
<name>A0AAE4ZCX2_9BACT</name>
<dbReference type="PANTHER" id="PTHR30349:SF64">
    <property type="entry name" value="PROPHAGE INTEGRASE INTD-RELATED"/>
    <property type="match status" value="1"/>
</dbReference>
<evidence type="ECO:0000313" key="8">
    <source>
        <dbReference type="EMBL" id="NIR75610.1"/>
    </source>
</evidence>
<dbReference type="GO" id="GO:0015074">
    <property type="term" value="P:DNA integration"/>
    <property type="evidence" value="ECO:0007669"/>
    <property type="project" value="UniProtKB-KW"/>
</dbReference>
<dbReference type="Pfam" id="PF13495">
    <property type="entry name" value="Phage_int_SAM_4"/>
    <property type="match status" value="1"/>
</dbReference>
<feature type="domain" description="Core-binding (CB)" evidence="7">
    <location>
        <begin position="12"/>
        <end position="95"/>
    </location>
</feature>
<dbReference type="InterPro" id="IPR013762">
    <property type="entry name" value="Integrase-like_cat_sf"/>
</dbReference>
<dbReference type="PROSITE" id="PS51900">
    <property type="entry name" value="CB"/>
    <property type="match status" value="1"/>
</dbReference>
<dbReference type="InterPro" id="IPR044068">
    <property type="entry name" value="CB"/>
</dbReference>
<evidence type="ECO:0000256" key="5">
    <source>
        <dbReference type="PROSITE-ProRule" id="PRU01248"/>
    </source>
</evidence>
<comment type="caution">
    <text evidence="8">The sequence shown here is derived from an EMBL/GenBank/DDBJ whole genome shotgun (WGS) entry which is preliminary data.</text>
</comment>
<comment type="similarity">
    <text evidence="1">Belongs to the 'phage' integrase family.</text>
</comment>
<evidence type="ECO:0000256" key="3">
    <source>
        <dbReference type="ARBA" id="ARBA00023125"/>
    </source>
</evidence>
<organism evidence="8 9">
    <name type="scientific">Candidatus Kutchimonas denitrificans</name>
    <dbReference type="NCBI Taxonomy" id="3056748"/>
    <lineage>
        <taxon>Bacteria</taxon>
        <taxon>Pseudomonadati</taxon>
        <taxon>Gemmatimonadota</taxon>
        <taxon>Gemmatimonadia</taxon>
        <taxon>Candidatus Palauibacterales</taxon>
        <taxon>Candidatus Palauibacteraceae</taxon>
        <taxon>Candidatus Kutchimonas</taxon>
    </lineage>
</organism>
<dbReference type="GO" id="GO:0006310">
    <property type="term" value="P:DNA recombination"/>
    <property type="evidence" value="ECO:0007669"/>
    <property type="project" value="UniProtKB-KW"/>
</dbReference>
<dbReference type="AlphaFoldDB" id="A0AAE4ZCX2"/>
<gene>
    <name evidence="8" type="ORF">GWO12_10955</name>
</gene>
<dbReference type="SUPFAM" id="SSF56349">
    <property type="entry name" value="DNA breaking-rejoining enzymes"/>
    <property type="match status" value="1"/>
</dbReference>
<dbReference type="Pfam" id="PF00589">
    <property type="entry name" value="Phage_integrase"/>
    <property type="match status" value="1"/>
</dbReference>
<evidence type="ECO:0000259" key="6">
    <source>
        <dbReference type="PROSITE" id="PS51898"/>
    </source>
</evidence>
<dbReference type="Proteomes" id="UP000702544">
    <property type="component" value="Unassembled WGS sequence"/>
</dbReference>
<reference evidence="8 9" key="1">
    <citation type="submission" date="2020-01" db="EMBL/GenBank/DDBJ databases">
        <title>Genomes assembled from Gulf of Kutch pelagic sediment metagenomes.</title>
        <authorList>
            <person name="Chandrashekar M."/>
            <person name="Mahajan M.S."/>
            <person name="Dave K.J."/>
            <person name="Vatsa P."/>
            <person name="Nathani N.M."/>
        </authorList>
    </citation>
    <scope>NUCLEOTIDE SEQUENCE [LARGE SCALE GENOMIC DNA]</scope>
    <source>
        <strain evidence="8">KS3-K002</strain>
    </source>
</reference>
<accession>A0AAE4ZCX2</accession>
<dbReference type="EMBL" id="JAACAK010000083">
    <property type="protein sequence ID" value="NIR75610.1"/>
    <property type="molecule type" value="Genomic_DNA"/>
</dbReference>
<sequence length="194" mass="22207">MSSETSSDSRLESGTELLKRVRRELRVRRYSRRTEKTYLGWIRRFMQFHRGVHPSKLGPKDIARFLTHLAEEGNVAASTQSQAASAILFLYRRVLGVDIVRVEGVVRAQERPRVPVVFAREEVVAVLRRLRGVKRLIAAILYGTGLRLSEALELRVKDIEFNRGEIIVRSGKGGQDRVTVLPRKLRAELKRHLA</sequence>
<keyword evidence="4" id="KW-0233">DNA recombination</keyword>
<dbReference type="InterPro" id="IPR011010">
    <property type="entry name" value="DNA_brk_join_enz"/>
</dbReference>
<dbReference type="InterPro" id="IPR010998">
    <property type="entry name" value="Integrase_recombinase_N"/>
</dbReference>
<evidence type="ECO:0000256" key="4">
    <source>
        <dbReference type="ARBA" id="ARBA00023172"/>
    </source>
</evidence>
<dbReference type="InterPro" id="IPR050090">
    <property type="entry name" value="Tyrosine_recombinase_XerCD"/>
</dbReference>
<evidence type="ECO:0000313" key="9">
    <source>
        <dbReference type="Proteomes" id="UP000702544"/>
    </source>
</evidence>
<proteinExistence type="inferred from homology"/>
<evidence type="ECO:0000256" key="2">
    <source>
        <dbReference type="ARBA" id="ARBA00022908"/>
    </source>
</evidence>
<dbReference type="Gene3D" id="1.10.150.130">
    <property type="match status" value="1"/>
</dbReference>